<dbReference type="Proteomes" id="UP000030764">
    <property type="component" value="Unassembled WGS sequence"/>
</dbReference>
<proteinExistence type="predicted"/>
<evidence type="ECO:0000313" key="1">
    <source>
        <dbReference type="EMBL" id="KFD49672.1"/>
    </source>
</evidence>
<gene>
    <name evidence="1" type="ORF">M513_09504</name>
</gene>
<sequence length="91" mass="10279">MIDPIPRYLGRMDHYHSGPQEPAFLAVFAKLQYDSWAANRKDPMIDPIPRYLGRMDHYMCFIVVNIDIRQSMSRGAGHAPVHQLAAGGPSI</sequence>
<evidence type="ECO:0000313" key="2">
    <source>
        <dbReference type="Proteomes" id="UP000030764"/>
    </source>
</evidence>
<accession>A0A085LXH6</accession>
<name>A0A085LXH6_9BILA</name>
<organism evidence="1 2">
    <name type="scientific">Trichuris suis</name>
    <name type="common">pig whipworm</name>
    <dbReference type="NCBI Taxonomy" id="68888"/>
    <lineage>
        <taxon>Eukaryota</taxon>
        <taxon>Metazoa</taxon>
        <taxon>Ecdysozoa</taxon>
        <taxon>Nematoda</taxon>
        <taxon>Enoplea</taxon>
        <taxon>Dorylaimia</taxon>
        <taxon>Trichinellida</taxon>
        <taxon>Trichuridae</taxon>
        <taxon>Trichuris</taxon>
    </lineage>
</organism>
<protein>
    <submittedName>
        <fullName evidence="1">Uncharacterized protein</fullName>
    </submittedName>
</protein>
<dbReference type="EMBL" id="KL363266">
    <property type="protein sequence ID" value="KFD49672.1"/>
    <property type="molecule type" value="Genomic_DNA"/>
</dbReference>
<keyword evidence="2" id="KW-1185">Reference proteome</keyword>
<dbReference type="AlphaFoldDB" id="A0A085LXH6"/>
<reference evidence="1 2" key="1">
    <citation type="journal article" date="2014" name="Nat. Genet.">
        <title>Genome and transcriptome of the porcine whipworm Trichuris suis.</title>
        <authorList>
            <person name="Jex A.R."/>
            <person name="Nejsum P."/>
            <person name="Schwarz E.M."/>
            <person name="Hu L."/>
            <person name="Young N.D."/>
            <person name="Hall R.S."/>
            <person name="Korhonen P.K."/>
            <person name="Liao S."/>
            <person name="Thamsborg S."/>
            <person name="Xia J."/>
            <person name="Xu P."/>
            <person name="Wang S."/>
            <person name="Scheerlinck J.P."/>
            <person name="Hofmann A."/>
            <person name="Sternberg P.W."/>
            <person name="Wang J."/>
            <person name="Gasser R.B."/>
        </authorList>
    </citation>
    <scope>NUCLEOTIDE SEQUENCE [LARGE SCALE GENOMIC DNA]</scope>
    <source>
        <strain evidence="1">DCEP-RM93M</strain>
    </source>
</reference>